<dbReference type="GO" id="GO:0016020">
    <property type="term" value="C:membrane"/>
    <property type="evidence" value="ECO:0007669"/>
    <property type="project" value="UniProtKB-SubCell"/>
</dbReference>
<comment type="subcellular location">
    <subcellularLocation>
        <location evidence="1">Membrane</location>
        <topology evidence="1">Multi-pass membrane protein</topology>
    </subcellularLocation>
</comment>
<evidence type="ECO:0000256" key="2">
    <source>
        <dbReference type="ARBA" id="ARBA00022692"/>
    </source>
</evidence>
<name>X0YSB5_9ZZZZ</name>
<feature type="transmembrane region" description="Helical" evidence="5">
    <location>
        <begin position="30"/>
        <end position="50"/>
    </location>
</feature>
<dbReference type="InterPro" id="IPR035906">
    <property type="entry name" value="MetI-like_sf"/>
</dbReference>
<sequence length="62" mass="7060">YQDTCLAFVIGLPEFIRRARIVDTLEVRSIQLFGFVAIVFFITCYIGSVISRRFEVKAEQGG</sequence>
<evidence type="ECO:0000313" key="6">
    <source>
        <dbReference type="EMBL" id="GAG51283.1"/>
    </source>
</evidence>
<evidence type="ECO:0000256" key="5">
    <source>
        <dbReference type="SAM" id="Phobius"/>
    </source>
</evidence>
<dbReference type="EMBL" id="BARS01053406">
    <property type="protein sequence ID" value="GAG51283.1"/>
    <property type="molecule type" value="Genomic_DNA"/>
</dbReference>
<feature type="non-terminal residue" evidence="6">
    <location>
        <position position="1"/>
    </location>
</feature>
<reference evidence="6" key="1">
    <citation type="journal article" date="2014" name="Front. Microbiol.">
        <title>High frequency of phylogenetically diverse reductive dehalogenase-homologous genes in deep subseafloor sedimentary metagenomes.</title>
        <authorList>
            <person name="Kawai M."/>
            <person name="Futagami T."/>
            <person name="Toyoda A."/>
            <person name="Takaki Y."/>
            <person name="Nishi S."/>
            <person name="Hori S."/>
            <person name="Arai W."/>
            <person name="Tsubouchi T."/>
            <person name="Morono Y."/>
            <person name="Uchiyama I."/>
            <person name="Ito T."/>
            <person name="Fujiyama A."/>
            <person name="Inagaki F."/>
            <person name="Takami H."/>
        </authorList>
    </citation>
    <scope>NUCLEOTIDE SEQUENCE</scope>
    <source>
        <strain evidence="6">Expedition CK06-06</strain>
    </source>
</reference>
<keyword evidence="2 5" id="KW-0812">Transmembrane</keyword>
<evidence type="ECO:0000256" key="3">
    <source>
        <dbReference type="ARBA" id="ARBA00022989"/>
    </source>
</evidence>
<keyword evidence="4 5" id="KW-0472">Membrane</keyword>
<keyword evidence="3 5" id="KW-1133">Transmembrane helix</keyword>
<evidence type="ECO:0000256" key="1">
    <source>
        <dbReference type="ARBA" id="ARBA00004141"/>
    </source>
</evidence>
<comment type="caution">
    <text evidence="6">The sequence shown here is derived from an EMBL/GenBank/DDBJ whole genome shotgun (WGS) entry which is preliminary data.</text>
</comment>
<protein>
    <submittedName>
        <fullName evidence="6">Uncharacterized protein</fullName>
    </submittedName>
</protein>
<accession>X0YSB5</accession>
<dbReference type="Gene3D" id="1.10.3720.10">
    <property type="entry name" value="MetI-like"/>
    <property type="match status" value="1"/>
</dbReference>
<evidence type="ECO:0000256" key="4">
    <source>
        <dbReference type="ARBA" id="ARBA00023136"/>
    </source>
</evidence>
<dbReference type="AlphaFoldDB" id="X0YSB5"/>
<proteinExistence type="predicted"/>
<gene>
    <name evidence="6" type="ORF">S01H1_79250</name>
</gene>
<organism evidence="6">
    <name type="scientific">marine sediment metagenome</name>
    <dbReference type="NCBI Taxonomy" id="412755"/>
    <lineage>
        <taxon>unclassified sequences</taxon>
        <taxon>metagenomes</taxon>
        <taxon>ecological metagenomes</taxon>
    </lineage>
</organism>